<organism evidence="2 3">
    <name type="scientific">Roseovarius atlanticus</name>
    <dbReference type="NCBI Taxonomy" id="1641875"/>
    <lineage>
        <taxon>Bacteria</taxon>
        <taxon>Pseudomonadati</taxon>
        <taxon>Pseudomonadota</taxon>
        <taxon>Alphaproteobacteria</taxon>
        <taxon>Rhodobacterales</taxon>
        <taxon>Roseobacteraceae</taxon>
        <taxon>Roseovarius</taxon>
    </lineage>
</organism>
<evidence type="ECO:0000256" key="1">
    <source>
        <dbReference type="SAM" id="Phobius"/>
    </source>
</evidence>
<keyword evidence="1" id="KW-0812">Transmembrane</keyword>
<reference evidence="2 3" key="1">
    <citation type="submission" date="2015-04" db="EMBL/GenBank/DDBJ databases">
        <title>The draft genome sequence of Roseovarius sp.R12b.</title>
        <authorList>
            <person name="Li G."/>
            <person name="Lai Q."/>
            <person name="Shao Z."/>
            <person name="Yan P."/>
        </authorList>
    </citation>
    <scope>NUCLEOTIDE SEQUENCE [LARGE SCALE GENOMIC DNA]</scope>
    <source>
        <strain evidence="2 3">R12B</strain>
    </source>
</reference>
<comment type="caution">
    <text evidence="2">The sequence shown here is derived from an EMBL/GenBank/DDBJ whole genome shotgun (WGS) entry which is preliminary data.</text>
</comment>
<name>A0A0T5NU99_9RHOB</name>
<keyword evidence="1" id="KW-1133">Transmembrane helix</keyword>
<feature type="transmembrane region" description="Helical" evidence="1">
    <location>
        <begin position="53"/>
        <end position="73"/>
    </location>
</feature>
<feature type="transmembrane region" description="Helical" evidence="1">
    <location>
        <begin position="79"/>
        <end position="100"/>
    </location>
</feature>
<keyword evidence="3" id="KW-1185">Reference proteome</keyword>
<proteinExistence type="predicted"/>
<evidence type="ECO:0000313" key="3">
    <source>
        <dbReference type="Proteomes" id="UP000051295"/>
    </source>
</evidence>
<dbReference type="AlphaFoldDB" id="A0A0T5NU99"/>
<dbReference type="Pfam" id="PF10027">
    <property type="entry name" value="DUF2269"/>
    <property type="match status" value="1"/>
</dbReference>
<gene>
    <name evidence="2" type="ORF">XM53_10425</name>
</gene>
<dbReference type="EMBL" id="LAXJ01000009">
    <property type="protein sequence ID" value="KRS12505.1"/>
    <property type="molecule type" value="Genomic_DNA"/>
</dbReference>
<dbReference type="OrthoDB" id="9786302at2"/>
<accession>A0A0T5NU99</accession>
<feature type="transmembrane region" description="Helical" evidence="1">
    <location>
        <begin position="131"/>
        <end position="151"/>
    </location>
</feature>
<feature type="transmembrane region" description="Helical" evidence="1">
    <location>
        <begin position="12"/>
        <end position="32"/>
    </location>
</feature>
<dbReference type="PATRIC" id="fig|1641875.4.peg.4505"/>
<keyword evidence="1" id="KW-0472">Membrane</keyword>
<dbReference type="Proteomes" id="UP000051295">
    <property type="component" value="Unassembled WGS sequence"/>
</dbReference>
<sequence length="157" mass="17499">MDPYLITKWLHILSSTVLFGTGIGTAFQMVWAMRTGRVQTIYSVSSGVVVADWLFTTPAGIVQPLTGLALIHMAGFDPFAPWLLATYALYILAFVCWAPVVRLQIRIRDLAAEALRTDTPLPPAAHRAYRFWFALGWPAFAALTGVFWLMVTKPALW</sequence>
<protein>
    <submittedName>
        <fullName evidence="2">Membrane protein</fullName>
    </submittedName>
</protein>
<dbReference type="STRING" id="1641875.XM53_10425"/>
<dbReference type="InterPro" id="IPR018729">
    <property type="entry name" value="DUF2269_transmembrane"/>
</dbReference>
<evidence type="ECO:0000313" key="2">
    <source>
        <dbReference type="EMBL" id="KRS12505.1"/>
    </source>
</evidence>
<dbReference type="RefSeq" id="WP_057793033.1">
    <property type="nucleotide sequence ID" value="NZ_LAXJ01000009.1"/>
</dbReference>